<evidence type="ECO:0000256" key="3">
    <source>
        <dbReference type="ARBA" id="ARBA00023082"/>
    </source>
</evidence>
<dbReference type="STRING" id="1142394.PSMK_04830"/>
<proteinExistence type="inferred from homology"/>
<dbReference type="PANTHER" id="PTHR43133">
    <property type="entry name" value="RNA POLYMERASE ECF-TYPE SIGMA FACTO"/>
    <property type="match status" value="1"/>
</dbReference>
<evidence type="ECO:0000313" key="7">
    <source>
        <dbReference type="EMBL" id="BAM02642.1"/>
    </source>
</evidence>
<dbReference type="GO" id="GO:0006352">
    <property type="term" value="P:DNA-templated transcription initiation"/>
    <property type="evidence" value="ECO:0007669"/>
    <property type="project" value="InterPro"/>
</dbReference>
<organism evidence="7 8">
    <name type="scientific">Phycisphaera mikurensis (strain NBRC 102666 / KCTC 22515 / FYK2301M01)</name>
    <dbReference type="NCBI Taxonomy" id="1142394"/>
    <lineage>
        <taxon>Bacteria</taxon>
        <taxon>Pseudomonadati</taxon>
        <taxon>Planctomycetota</taxon>
        <taxon>Phycisphaerae</taxon>
        <taxon>Phycisphaerales</taxon>
        <taxon>Phycisphaeraceae</taxon>
        <taxon>Phycisphaera</taxon>
    </lineage>
</organism>
<dbReference type="InterPro" id="IPR013324">
    <property type="entry name" value="RNA_pol_sigma_r3/r4-like"/>
</dbReference>
<dbReference type="OrthoDB" id="9782108at2"/>
<dbReference type="PANTHER" id="PTHR43133:SF8">
    <property type="entry name" value="RNA POLYMERASE SIGMA FACTOR HI_1459-RELATED"/>
    <property type="match status" value="1"/>
</dbReference>
<evidence type="ECO:0000259" key="6">
    <source>
        <dbReference type="Pfam" id="PF08281"/>
    </source>
</evidence>
<keyword evidence="8" id="KW-1185">Reference proteome</keyword>
<dbReference type="GO" id="GO:0003677">
    <property type="term" value="F:DNA binding"/>
    <property type="evidence" value="ECO:0007669"/>
    <property type="project" value="UniProtKB-KW"/>
</dbReference>
<evidence type="ECO:0000313" key="8">
    <source>
        <dbReference type="Proteomes" id="UP000007881"/>
    </source>
</evidence>
<sequence length="176" mass="18885">MPARSTNPPPEGEPLDGLLRRGFGYALCLTHDAAAAEDLLQEALLGIARRGGPWHAGYLLAAVRNAWVDEHRRRGRRLPTSPLDAVAEDELVEPPADSVPRDELLGGLLGHLRPPDRELLYLAAVEGHTAAELAALTGRPRGTVLSSLFRAKKKLRRLASHLAPGAGRLAPAGESR</sequence>
<dbReference type="Gene3D" id="1.10.1740.10">
    <property type="match status" value="1"/>
</dbReference>
<dbReference type="EMBL" id="AP012338">
    <property type="protein sequence ID" value="BAM02642.1"/>
    <property type="molecule type" value="Genomic_DNA"/>
</dbReference>
<keyword evidence="2" id="KW-0805">Transcription regulation</keyword>
<evidence type="ECO:0000256" key="2">
    <source>
        <dbReference type="ARBA" id="ARBA00023015"/>
    </source>
</evidence>
<dbReference type="eggNOG" id="COG1595">
    <property type="taxonomic scope" value="Bacteria"/>
</dbReference>
<evidence type="ECO:0000256" key="1">
    <source>
        <dbReference type="ARBA" id="ARBA00010641"/>
    </source>
</evidence>
<keyword evidence="3" id="KW-0731">Sigma factor</keyword>
<keyword evidence="5" id="KW-0804">Transcription</keyword>
<evidence type="ECO:0000256" key="4">
    <source>
        <dbReference type="ARBA" id="ARBA00023125"/>
    </source>
</evidence>
<dbReference type="InterPro" id="IPR036388">
    <property type="entry name" value="WH-like_DNA-bd_sf"/>
</dbReference>
<dbReference type="InterPro" id="IPR013325">
    <property type="entry name" value="RNA_pol_sigma_r2"/>
</dbReference>
<dbReference type="InterPro" id="IPR013249">
    <property type="entry name" value="RNA_pol_sigma70_r4_t2"/>
</dbReference>
<dbReference type="Gene3D" id="1.10.10.10">
    <property type="entry name" value="Winged helix-like DNA-binding domain superfamily/Winged helix DNA-binding domain"/>
    <property type="match status" value="1"/>
</dbReference>
<dbReference type="RefSeq" id="WP_014435862.1">
    <property type="nucleotide sequence ID" value="NC_017080.1"/>
</dbReference>
<keyword evidence="4" id="KW-0238">DNA-binding</keyword>
<evidence type="ECO:0000256" key="5">
    <source>
        <dbReference type="ARBA" id="ARBA00023163"/>
    </source>
</evidence>
<name>I0IBK4_PHYMF</name>
<dbReference type="GO" id="GO:0016987">
    <property type="term" value="F:sigma factor activity"/>
    <property type="evidence" value="ECO:0007669"/>
    <property type="project" value="UniProtKB-KW"/>
</dbReference>
<accession>I0IBK4</accession>
<dbReference type="Proteomes" id="UP000007881">
    <property type="component" value="Chromosome"/>
</dbReference>
<gene>
    <name evidence="7" type="ordered locus">PSMK_04830</name>
</gene>
<dbReference type="SUPFAM" id="SSF88946">
    <property type="entry name" value="Sigma2 domain of RNA polymerase sigma factors"/>
    <property type="match status" value="1"/>
</dbReference>
<dbReference type="InterPro" id="IPR039425">
    <property type="entry name" value="RNA_pol_sigma-70-like"/>
</dbReference>
<reference evidence="7 8" key="1">
    <citation type="submission" date="2012-02" db="EMBL/GenBank/DDBJ databases">
        <title>Complete genome sequence of Phycisphaera mikurensis NBRC 102666.</title>
        <authorList>
            <person name="Ankai A."/>
            <person name="Hosoyama A."/>
            <person name="Terui Y."/>
            <person name="Sekine M."/>
            <person name="Fukai R."/>
            <person name="Kato Y."/>
            <person name="Nakamura S."/>
            <person name="Yamada-Narita S."/>
            <person name="Kawakoshi A."/>
            <person name="Fukunaga Y."/>
            <person name="Yamazaki S."/>
            <person name="Fujita N."/>
        </authorList>
    </citation>
    <scope>NUCLEOTIDE SEQUENCE [LARGE SCALE GENOMIC DNA]</scope>
    <source>
        <strain evidence="8">NBRC 102666 / KCTC 22515 / FYK2301M01</strain>
    </source>
</reference>
<dbReference type="SUPFAM" id="SSF88659">
    <property type="entry name" value="Sigma3 and sigma4 domains of RNA polymerase sigma factors"/>
    <property type="match status" value="1"/>
</dbReference>
<dbReference type="Pfam" id="PF08281">
    <property type="entry name" value="Sigma70_r4_2"/>
    <property type="match status" value="1"/>
</dbReference>
<dbReference type="KEGG" id="phm:PSMK_04830"/>
<protein>
    <submittedName>
        <fullName evidence="7">RNA polymerase ECF-type sigma factor</fullName>
    </submittedName>
</protein>
<dbReference type="HOGENOM" id="CLU_047691_1_4_0"/>
<dbReference type="AlphaFoldDB" id="I0IBK4"/>
<feature type="domain" description="RNA polymerase sigma factor 70 region 4 type 2" evidence="6">
    <location>
        <begin position="105"/>
        <end position="155"/>
    </location>
</feature>
<comment type="similarity">
    <text evidence="1">Belongs to the sigma-70 factor family. ECF subfamily.</text>
</comment>